<evidence type="ECO:0000256" key="4">
    <source>
        <dbReference type="ARBA" id="ARBA00022692"/>
    </source>
</evidence>
<evidence type="ECO:0000256" key="6">
    <source>
        <dbReference type="ARBA" id="ARBA00023136"/>
    </source>
</evidence>
<name>A0ABS1KMS4_9BACT</name>
<proteinExistence type="predicted"/>
<feature type="transmembrane region" description="Helical" evidence="7">
    <location>
        <begin position="307"/>
        <end position="326"/>
    </location>
</feature>
<evidence type="ECO:0000256" key="7">
    <source>
        <dbReference type="SAM" id="Phobius"/>
    </source>
</evidence>
<feature type="domain" description="Major facilitator superfamily (MFS) profile" evidence="8">
    <location>
        <begin position="12"/>
        <end position="397"/>
    </location>
</feature>
<dbReference type="EMBL" id="JAERRB010000001">
    <property type="protein sequence ID" value="MBL0740630.1"/>
    <property type="molecule type" value="Genomic_DNA"/>
</dbReference>
<feature type="transmembrane region" description="Helical" evidence="7">
    <location>
        <begin position="246"/>
        <end position="268"/>
    </location>
</feature>
<reference evidence="9 10" key="1">
    <citation type="submission" date="2021-01" db="EMBL/GenBank/DDBJ databases">
        <title>Chryseolinea sp. Jin1 Genome sequencing and assembly.</title>
        <authorList>
            <person name="Kim I."/>
        </authorList>
    </citation>
    <scope>NUCLEOTIDE SEQUENCE [LARGE SCALE GENOMIC DNA]</scope>
    <source>
        <strain evidence="9 10">Jin1</strain>
    </source>
</reference>
<keyword evidence="10" id="KW-1185">Reference proteome</keyword>
<keyword evidence="6 7" id="KW-0472">Membrane</keyword>
<keyword evidence="5 7" id="KW-1133">Transmembrane helix</keyword>
<keyword evidence="3" id="KW-1003">Cell membrane</keyword>
<protein>
    <submittedName>
        <fullName evidence="9">MFS transporter</fullName>
    </submittedName>
</protein>
<feature type="transmembrane region" description="Helical" evidence="7">
    <location>
        <begin position="338"/>
        <end position="359"/>
    </location>
</feature>
<evidence type="ECO:0000313" key="10">
    <source>
        <dbReference type="Proteomes" id="UP000613030"/>
    </source>
</evidence>
<feature type="transmembrane region" description="Helical" evidence="7">
    <location>
        <begin position="168"/>
        <end position="185"/>
    </location>
</feature>
<feature type="transmembrane region" description="Helical" evidence="7">
    <location>
        <begin position="101"/>
        <end position="118"/>
    </location>
</feature>
<feature type="transmembrane region" description="Helical" evidence="7">
    <location>
        <begin position="214"/>
        <end position="234"/>
    </location>
</feature>
<dbReference type="PANTHER" id="PTHR42718">
    <property type="entry name" value="MAJOR FACILITATOR SUPERFAMILY MULTIDRUG TRANSPORTER MFSC"/>
    <property type="match status" value="1"/>
</dbReference>
<dbReference type="Proteomes" id="UP000613030">
    <property type="component" value="Unassembled WGS sequence"/>
</dbReference>
<feature type="transmembrane region" description="Helical" evidence="7">
    <location>
        <begin position="365"/>
        <end position="390"/>
    </location>
</feature>
<dbReference type="Pfam" id="PF07690">
    <property type="entry name" value="MFS_1"/>
    <property type="match status" value="1"/>
</dbReference>
<evidence type="ECO:0000256" key="3">
    <source>
        <dbReference type="ARBA" id="ARBA00022475"/>
    </source>
</evidence>
<comment type="subcellular location">
    <subcellularLocation>
        <location evidence="1">Cell membrane</location>
        <topology evidence="1">Multi-pass membrane protein</topology>
    </subcellularLocation>
</comment>
<evidence type="ECO:0000256" key="2">
    <source>
        <dbReference type="ARBA" id="ARBA00022448"/>
    </source>
</evidence>
<dbReference type="Gene3D" id="1.20.1720.10">
    <property type="entry name" value="Multidrug resistance protein D"/>
    <property type="match status" value="1"/>
</dbReference>
<evidence type="ECO:0000313" key="9">
    <source>
        <dbReference type="EMBL" id="MBL0740630.1"/>
    </source>
</evidence>
<keyword evidence="2" id="KW-0813">Transport</keyword>
<feature type="transmembrane region" description="Helical" evidence="7">
    <location>
        <begin position="280"/>
        <end position="301"/>
    </location>
</feature>
<evidence type="ECO:0000259" key="8">
    <source>
        <dbReference type="PROSITE" id="PS50850"/>
    </source>
</evidence>
<dbReference type="PROSITE" id="PS50850">
    <property type="entry name" value="MFS"/>
    <property type="match status" value="1"/>
</dbReference>
<dbReference type="PANTHER" id="PTHR42718:SF46">
    <property type="entry name" value="BLR6921 PROTEIN"/>
    <property type="match status" value="1"/>
</dbReference>
<accession>A0ABS1KMS4</accession>
<dbReference type="SUPFAM" id="SSF103473">
    <property type="entry name" value="MFS general substrate transporter"/>
    <property type="match status" value="1"/>
</dbReference>
<dbReference type="InterPro" id="IPR036259">
    <property type="entry name" value="MFS_trans_sf"/>
</dbReference>
<organism evidence="9 10">
    <name type="scientific">Chryseolinea lacunae</name>
    <dbReference type="NCBI Taxonomy" id="2801331"/>
    <lineage>
        <taxon>Bacteria</taxon>
        <taxon>Pseudomonadati</taxon>
        <taxon>Bacteroidota</taxon>
        <taxon>Cytophagia</taxon>
        <taxon>Cytophagales</taxon>
        <taxon>Fulvivirgaceae</taxon>
        <taxon>Chryseolinea</taxon>
    </lineage>
</organism>
<dbReference type="InterPro" id="IPR020846">
    <property type="entry name" value="MFS_dom"/>
</dbReference>
<feature type="transmembrane region" description="Helical" evidence="7">
    <location>
        <begin position="78"/>
        <end position="95"/>
    </location>
</feature>
<gene>
    <name evidence="9" type="ORF">JI741_05340</name>
</gene>
<dbReference type="InterPro" id="IPR011701">
    <property type="entry name" value="MFS"/>
</dbReference>
<sequence length="407" mass="44013">MKTLKQSHAAISTVLAFALIPLSGFATDVYIPSFPAMADFFGTSRGDIQLSLIVFVISSGVSQLFVGSLLDSFGRYRISLGALLIFAISSFVIALTGSLPVLLAMRVVQGMAVALIVVGKRAFFMDIYSGAQLKHYTSLFAIVWSTAPIIAPFIGGFLQFYFGWESNFYFLGLATLTILLFELVYSGETLKTFHPFKIRPLLNVYASVLKTPDYTLSVLILGLCFADVILYNMASPFIIENVFHQSAVATGNSSLLSGLAVMMGGLLSKSLIHKAITEKMLIAGPVIFVSAALSVVVLYFFPNLVAMMVMVMLLHIGSGFTFNTFYTYALGRFSKNAGILSGITGGGTFIVTSIVSYAIVSLLHIQTLVMLGVGYLVIASFISLSLILFVHAHKRRMVEQLQAAPAV</sequence>
<feature type="transmembrane region" description="Helical" evidence="7">
    <location>
        <begin position="48"/>
        <end position="66"/>
    </location>
</feature>
<feature type="transmembrane region" description="Helical" evidence="7">
    <location>
        <begin position="139"/>
        <end position="162"/>
    </location>
</feature>
<evidence type="ECO:0000256" key="5">
    <source>
        <dbReference type="ARBA" id="ARBA00022989"/>
    </source>
</evidence>
<evidence type="ECO:0000256" key="1">
    <source>
        <dbReference type="ARBA" id="ARBA00004651"/>
    </source>
</evidence>
<dbReference type="RefSeq" id="WP_202007954.1">
    <property type="nucleotide sequence ID" value="NZ_JAERRB010000001.1"/>
</dbReference>
<comment type="caution">
    <text evidence="9">The sequence shown here is derived from an EMBL/GenBank/DDBJ whole genome shotgun (WGS) entry which is preliminary data.</text>
</comment>
<keyword evidence="4 7" id="KW-0812">Transmembrane</keyword>